<evidence type="ECO:0000313" key="2">
    <source>
        <dbReference type="EMBL" id="KAG7411852.1"/>
    </source>
</evidence>
<dbReference type="Pfam" id="PF11951">
    <property type="entry name" value="Fungal_trans_2"/>
    <property type="match status" value="1"/>
</dbReference>
<keyword evidence="1" id="KW-0539">Nucleus</keyword>
<proteinExistence type="predicted"/>
<comment type="caution">
    <text evidence="2">The sequence shown here is derived from an EMBL/GenBank/DDBJ whole genome shotgun (WGS) entry which is preliminary data.</text>
</comment>
<dbReference type="EMBL" id="JAELUQ010000006">
    <property type="protein sequence ID" value="KAG7411852.1"/>
    <property type="molecule type" value="Genomic_DNA"/>
</dbReference>
<dbReference type="PANTHER" id="PTHR37540">
    <property type="entry name" value="TRANSCRIPTION FACTOR (ACR-2), PUTATIVE-RELATED-RELATED"/>
    <property type="match status" value="1"/>
</dbReference>
<dbReference type="PANTHER" id="PTHR37540:SF5">
    <property type="entry name" value="TRANSCRIPTION FACTOR DOMAIN-CONTAINING PROTEIN"/>
    <property type="match status" value="1"/>
</dbReference>
<reference evidence="2" key="1">
    <citation type="submission" date="2021-04" db="EMBL/GenBank/DDBJ databases">
        <title>First draft genome resource for Brassicaceae pathogens Fusarium oxysporum f. sp. raphani and Fusarium oxysporum f. sp. rapae.</title>
        <authorList>
            <person name="Asai S."/>
        </authorList>
    </citation>
    <scope>NUCLEOTIDE SEQUENCE</scope>
    <source>
        <strain evidence="2">Tf1208</strain>
    </source>
</reference>
<protein>
    <submittedName>
        <fullName evidence="2">Uncharacterized protein</fullName>
    </submittedName>
</protein>
<dbReference type="AlphaFoldDB" id="A0A8J5P4D9"/>
<organism evidence="2 3">
    <name type="scientific">Fusarium oxysporum f. sp. rapae</name>
    <dbReference type="NCBI Taxonomy" id="485398"/>
    <lineage>
        <taxon>Eukaryota</taxon>
        <taxon>Fungi</taxon>
        <taxon>Dikarya</taxon>
        <taxon>Ascomycota</taxon>
        <taxon>Pezizomycotina</taxon>
        <taxon>Sordariomycetes</taxon>
        <taxon>Hypocreomycetidae</taxon>
        <taxon>Hypocreales</taxon>
        <taxon>Nectriaceae</taxon>
        <taxon>Fusarium</taxon>
        <taxon>Fusarium oxysporum species complex</taxon>
    </lineage>
</organism>
<name>A0A8J5P4D9_FUSOX</name>
<evidence type="ECO:0000256" key="1">
    <source>
        <dbReference type="ARBA" id="ARBA00023242"/>
    </source>
</evidence>
<gene>
    <name evidence="2" type="ORF">Forpe1208_v008426</name>
</gene>
<sequence>MAIFVVTTSSGKPDRGAMRKIRSHAMRGRNTRADRLARARERMNPDKNLLGRTETDSSASVQRATFMEEVPHSQKHSKDHLPAMSIPRKLAPELLLQRSELEMKPYMLELIYQAFTTPKPCRYAIDMKVAHESESHIFSLSDMHTYEVSLHSILFTASAFKEVCQGIEFSILTRYHLGETLRCIQHSLPDKSTATAIATVGAIVNLASAASSFGDVETARKHMDGLCRIFELRGGISPFGTAALAEMKCQRDLSINVRRAKAPPRPRDPILGFTHAKIFDPYRFKGHVPGSTNIDCRPALACHLGRSATLQQIS</sequence>
<evidence type="ECO:0000313" key="3">
    <source>
        <dbReference type="Proteomes" id="UP000694050"/>
    </source>
</evidence>
<dbReference type="InterPro" id="IPR021858">
    <property type="entry name" value="Fun_TF"/>
</dbReference>
<accession>A0A8J5P4D9</accession>
<dbReference type="Proteomes" id="UP000694050">
    <property type="component" value="Unassembled WGS sequence"/>
</dbReference>